<reference evidence="3" key="1">
    <citation type="submission" date="2011-07" db="EMBL/GenBank/DDBJ databases">
        <title>The complete genome of Cyclobacterium marinum DSM 745.</title>
        <authorList>
            <person name="Lucas S."/>
            <person name="Han J."/>
            <person name="Lapidus A."/>
            <person name="Bruce D."/>
            <person name="Goodwin L."/>
            <person name="Pitluck S."/>
            <person name="Peters L."/>
            <person name="Kyrpides N."/>
            <person name="Mavromatis K."/>
            <person name="Ivanova N."/>
            <person name="Ovchinnikova G."/>
            <person name="Chertkov O."/>
            <person name="Detter J.C."/>
            <person name="Tapia R."/>
            <person name="Han C."/>
            <person name="Land M."/>
            <person name="Hauser L."/>
            <person name="Markowitz V."/>
            <person name="Cheng J.-F."/>
            <person name="Hugenholtz P."/>
            <person name="Woyke T."/>
            <person name="Wu D."/>
            <person name="Tindall B."/>
            <person name="Schuetze A."/>
            <person name="Brambilla E."/>
            <person name="Klenk H.-P."/>
            <person name="Eisen J.A."/>
        </authorList>
    </citation>
    <scope>NUCLEOTIDE SEQUENCE [LARGE SCALE GENOMIC DNA]</scope>
    <source>
        <strain evidence="3">ATCC 25205 / DSM 745 / LMG 13164 / NCIMB 1802</strain>
    </source>
</reference>
<evidence type="ECO:0000313" key="3">
    <source>
        <dbReference type="Proteomes" id="UP000001635"/>
    </source>
</evidence>
<name>G0IYW2_CYCMS</name>
<keyword evidence="1" id="KW-0472">Membrane</keyword>
<proteinExistence type="predicted"/>
<gene>
    <name evidence="2" type="ordered locus">Cycma_4405</name>
</gene>
<dbReference type="Proteomes" id="UP000001635">
    <property type="component" value="Chromosome"/>
</dbReference>
<organism evidence="2 3">
    <name type="scientific">Cyclobacterium marinum (strain ATCC 25205 / DSM 745 / LMG 13164 / NCIMB 1802)</name>
    <name type="common">Flectobacillus marinus</name>
    <dbReference type="NCBI Taxonomy" id="880070"/>
    <lineage>
        <taxon>Bacteria</taxon>
        <taxon>Pseudomonadati</taxon>
        <taxon>Bacteroidota</taxon>
        <taxon>Cytophagia</taxon>
        <taxon>Cytophagales</taxon>
        <taxon>Cyclobacteriaceae</taxon>
        <taxon>Cyclobacterium</taxon>
    </lineage>
</organism>
<feature type="transmembrane region" description="Helical" evidence="1">
    <location>
        <begin position="40"/>
        <end position="62"/>
    </location>
</feature>
<accession>G0IYW2</accession>
<dbReference type="HOGENOM" id="CLU_2768931_0_0_10"/>
<sequence length="69" mass="7979">MNKLKICRVKKRIKFDLYHSLFSIYSFFIGHIIYKCPNNNFFSSSFTLGLVGSGLITLKLAIVKTEFLL</sequence>
<protein>
    <submittedName>
        <fullName evidence="2">Uncharacterized protein</fullName>
    </submittedName>
</protein>
<dbReference type="AlphaFoldDB" id="G0IYW2"/>
<keyword evidence="1" id="KW-1133">Transmembrane helix</keyword>
<feature type="transmembrane region" description="Helical" evidence="1">
    <location>
        <begin position="15"/>
        <end position="34"/>
    </location>
</feature>
<keyword evidence="3" id="KW-1185">Reference proteome</keyword>
<dbReference type="KEGG" id="cmr:Cycma_4405"/>
<evidence type="ECO:0000313" key="2">
    <source>
        <dbReference type="EMBL" id="AEL28107.1"/>
    </source>
</evidence>
<dbReference type="EMBL" id="CP002955">
    <property type="protein sequence ID" value="AEL28107.1"/>
    <property type="molecule type" value="Genomic_DNA"/>
</dbReference>
<evidence type="ECO:0000256" key="1">
    <source>
        <dbReference type="SAM" id="Phobius"/>
    </source>
</evidence>
<keyword evidence="1" id="KW-0812">Transmembrane</keyword>